<dbReference type="EMBL" id="BMCS01000001">
    <property type="protein sequence ID" value="GGF13606.1"/>
    <property type="molecule type" value="Genomic_DNA"/>
</dbReference>
<evidence type="ECO:0000313" key="2">
    <source>
        <dbReference type="EMBL" id="GGF13606.1"/>
    </source>
</evidence>
<reference evidence="3" key="1">
    <citation type="journal article" date="2019" name="Int. J. Syst. Evol. Microbiol.">
        <title>The Global Catalogue of Microorganisms (GCM) 10K type strain sequencing project: providing services to taxonomists for standard genome sequencing and annotation.</title>
        <authorList>
            <consortium name="The Broad Institute Genomics Platform"/>
            <consortium name="The Broad Institute Genome Sequencing Center for Infectious Disease"/>
            <person name="Wu L."/>
            <person name="Ma J."/>
        </authorList>
    </citation>
    <scope>NUCLEOTIDE SEQUENCE [LARGE SCALE GENOMIC DNA]</scope>
    <source>
        <strain evidence="3">CCM 7855</strain>
    </source>
</reference>
<evidence type="ECO:0000259" key="1">
    <source>
        <dbReference type="Pfam" id="PF02720"/>
    </source>
</evidence>
<organism evidence="2 3">
    <name type="scientific">Williamsia phyllosphaerae</name>
    <dbReference type="NCBI Taxonomy" id="885042"/>
    <lineage>
        <taxon>Bacteria</taxon>
        <taxon>Bacillati</taxon>
        <taxon>Actinomycetota</taxon>
        <taxon>Actinomycetes</taxon>
        <taxon>Mycobacteriales</taxon>
        <taxon>Nocardiaceae</taxon>
        <taxon>Williamsia</taxon>
    </lineage>
</organism>
<accession>A0ABQ1UAQ0</accession>
<gene>
    <name evidence="2" type="ORF">GCM10007298_06940</name>
</gene>
<dbReference type="Pfam" id="PF02720">
    <property type="entry name" value="DUF222"/>
    <property type="match status" value="1"/>
</dbReference>
<comment type="caution">
    <text evidence="2">The sequence shown here is derived from an EMBL/GenBank/DDBJ whole genome shotgun (WGS) entry which is preliminary data.</text>
</comment>
<protein>
    <recommendedName>
        <fullName evidence="1">DUF222 domain-containing protein</fullName>
    </recommendedName>
</protein>
<sequence length="468" mass="51093">MFAGVDVSMVDDQLASSCASDAVLLLQEAERSEFRCAAAKVFAARRLFELRRSEIAMQRHGAVFGHIGDKGATIEVATALKVSTGVASAWIELALQLDRLPDLRAAFYRGDLDLTRVRTIADTTAHLDDLPRKLMESAGLTMAEQAMSTREMRDRLDSLLIEIDPELAAAERTDFERHQNVKIRPDRHGHSTIDGCVPADLGAELEAAITGLTNRLCDADPRTPGQRRVAAVRAMTRRQDSLACHCGRDQCPDATASGDTTEPCTDLLPGTPQVMVHVDAATLAGLTGAMVPYIEGQGPIDPDYARLLATDATWQGLFDDATAPTRTTDACATGFRRGKTRAAGIIRDGFDTNDGHHPPPGPPAAALRYQPSQSMREWIIWADGTCRFVGCDHPGQTCDIDHTIPFDHTNPSAGGWTVRINLGLLCRLHHHAKTTGLWRAVMHDDRSITWTNTTTGEQFTTYPRHLES</sequence>
<name>A0ABQ1UAQ0_9NOCA</name>
<evidence type="ECO:0000313" key="3">
    <source>
        <dbReference type="Proteomes" id="UP000632454"/>
    </source>
</evidence>
<proteinExistence type="predicted"/>
<dbReference type="RefSeq" id="WP_188486937.1">
    <property type="nucleotide sequence ID" value="NZ_BMCS01000001.1"/>
</dbReference>
<keyword evidence="3" id="KW-1185">Reference proteome</keyword>
<feature type="domain" description="DUF222" evidence="1">
    <location>
        <begin position="29"/>
        <end position="324"/>
    </location>
</feature>
<dbReference type="Proteomes" id="UP000632454">
    <property type="component" value="Unassembled WGS sequence"/>
</dbReference>
<dbReference type="InterPro" id="IPR003870">
    <property type="entry name" value="DUF222"/>
</dbReference>